<reference evidence="2" key="1">
    <citation type="submission" date="2021-04" db="EMBL/GenBank/DDBJ databases">
        <title>Phylogenetic analysis of Acidobacteriaceae.</title>
        <authorList>
            <person name="Qiu L."/>
            <person name="Zhang Q."/>
        </authorList>
    </citation>
    <scope>NUCLEOTIDE SEQUENCE</scope>
    <source>
        <strain evidence="2">DSM 25168</strain>
    </source>
</reference>
<feature type="domain" description="Transglutaminase-like" evidence="1">
    <location>
        <begin position="182"/>
        <end position="250"/>
    </location>
</feature>
<dbReference type="RefSeq" id="WP_260795485.1">
    <property type="nucleotide sequence ID" value="NZ_CP093313.1"/>
</dbReference>
<dbReference type="Proteomes" id="UP001059380">
    <property type="component" value="Chromosome"/>
</dbReference>
<sequence length="337" mass="37976">MTNFPGSGAGMNFFSIRHLTRYRYSDPISESIMETRLHPRSDAHQHCLSFTLSVSPRCRVFTYRDHLGNNVHHFDIPGDHSQLVIIAESVVEHQESPDVPDSLAPDAWEALDEIVRSGDYSEMLLPSTFAVETPALIGLAATLDVRRRDDPLTLVHEVNQRLFEHFEYVPRHTRVDSPIDEAIISRKGVCQDFAHTMIALLRHVGIPARYVSGYLYRGREDHDRSTPDASHAWVDAFLPNLGWVGFDPTNNLVASRRHIRTALGRDYADVPPTHGVFRGATQSELYVAVHVSASDSPPELDRNLPVPEDWSVLVEKAQMPPARPANLIALEQMQQQQ</sequence>
<gene>
    <name evidence="2" type="ORF">MOP44_07970</name>
</gene>
<dbReference type="InterPro" id="IPR002931">
    <property type="entry name" value="Transglutaminase-like"/>
</dbReference>
<evidence type="ECO:0000259" key="1">
    <source>
        <dbReference type="SMART" id="SM00460"/>
    </source>
</evidence>
<name>A0A9J7BSK1_9BACT</name>
<evidence type="ECO:0000313" key="3">
    <source>
        <dbReference type="Proteomes" id="UP001059380"/>
    </source>
</evidence>
<proteinExistence type="predicted"/>
<organism evidence="2 3">
    <name type="scientific">Occallatibacter riparius</name>
    <dbReference type="NCBI Taxonomy" id="1002689"/>
    <lineage>
        <taxon>Bacteria</taxon>
        <taxon>Pseudomonadati</taxon>
        <taxon>Acidobacteriota</taxon>
        <taxon>Terriglobia</taxon>
        <taxon>Terriglobales</taxon>
        <taxon>Acidobacteriaceae</taxon>
        <taxon>Occallatibacter</taxon>
    </lineage>
</organism>
<dbReference type="InterPro" id="IPR013589">
    <property type="entry name" value="Bac_transglu_N"/>
</dbReference>
<protein>
    <submittedName>
        <fullName evidence="2">Transglutaminase family protein</fullName>
    </submittedName>
</protein>
<dbReference type="AlphaFoldDB" id="A0A9J7BSK1"/>
<dbReference type="SMART" id="SM00460">
    <property type="entry name" value="TGc"/>
    <property type="match status" value="1"/>
</dbReference>
<dbReference type="Gene3D" id="3.10.620.30">
    <property type="match status" value="1"/>
</dbReference>
<dbReference type="PANTHER" id="PTHR33490">
    <property type="entry name" value="BLR5614 PROTEIN-RELATED"/>
    <property type="match status" value="1"/>
</dbReference>
<dbReference type="PANTHER" id="PTHR33490:SF6">
    <property type="entry name" value="SLL1049 PROTEIN"/>
    <property type="match status" value="1"/>
</dbReference>
<dbReference type="Pfam" id="PF08379">
    <property type="entry name" value="Bact_transglu_N"/>
    <property type="match status" value="1"/>
</dbReference>
<dbReference type="InterPro" id="IPR038765">
    <property type="entry name" value="Papain-like_cys_pep_sf"/>
</dbReference>
<evidence type="ECO:0000313" key="2">
    <source>
        <dbReference type="EMBL" id="UWZ85867.1"/>
    </source>
</evidence>
<accession>A0A9J7BSK1</accession>
<dbReference type="EMBL" id="CP093313">
    <property type="protein sequence ID" value="UWZ85867.1"/>
    <property type="molecule type" value="Genomic_DNA"/>
</dbReference>
<dbReference type="KEGG" id="orp:MOP44_07970"/>
<dbReference type="SUPFAM" id="SSF54001">
    <property type="entry name" value="Cysteine proteinases"/>
    <property type="match status" value="1"/>
</dbReference>
<dbReference type="Pfam" id="PF01841">
    <property type="entry name" value="Transglut_core"/>
    <property type="match status" value="1"/>
</dbReference>
<keyword evidence="3" id="KW-1185">Reference proteome</keyword>